<evidence type="ECO:0000256" key="1">
    <source>
        <dbReference type="SAM" id="SignalP"/>
    </source>
</evidence>
<accession>A0A538T6M1</accession>
<feature type="chain" id="PRO_5022141586" evidence="1">
    <location>
        <begin position="32"/>
        <end position="159"/>
    </location>
</feature>
<evidence type="ECO:0000313" key="2">
    <source>
        <dbReference type="EMBL" id="TMQ59285.1"/>
    </source>
</evidence>
<feature type="signal peptide" evidence="1">
    <location>
        <begin position="1"/>
        <end position="31"/>
    </location>
</feature>
<gene>
    <name evidence="2" type="ORF">E6K76_05415</name>
</gene>
<sequence>MALRPIQAALRISLASLTACLLAGTLVPARAVAGKSAATAGTKSTPESALHRIQRTVARIDAEAKTPEGEAAVLTRLSAQLGASEDSLRYQHETWGLGYGELAMAYGFAKASRKGKAPADVVAMRAAGNGWLDIAKDLGVKVDQVASRMKRHVSSPKPR</sequence>
<dbReference type="EMBL" id="VBOW01000023">
    <property type="protein sequence ID" value="TMQ59285.1"/>
    <property type="molecule type" value="Genomic_DNA"/>
</dbReference>
<proteinExistence type="predicted"/>
<organism evidence="2 3">
    <name type="scientific">Eiseniibacteriota bacterium</name>
    <dbReference type="NCBI Taxonomy" id="2212470"/>
    <lineage>
        <taxon>Bacteria</taxon>
        <taxon>Candidatus Eiseniibacteriota</taxon>
    </lineage>
</organism>
<name>A0A538T6M1_UNCEI</name>
<dbReference type="Proteomes" id="UP000316852">
    <property type="component" value="Unassembled WGS sequence"/>
</dbReference>
<dbReference type="AlphaFoldDB" id="A0A538T6M1"/>
<comment type="caution">
    <text evidence="2">The sequence shown here is derived from an EMBL/GenBank/DDBJ whole genome shotgun (WGS) entry which is preliminary data.</text>
</comment>
<keyword evidence="1" id="KW-0732">Signal</keyword>
<reference evidence="2 3" key="1">
    <citation type="journal article" date="2019" name="Nat. Microbiol.">
        <title>Mediterranean grassland soil C-N compound turnover is dependent on rainfall and depth, and is mediated by genomically divergent microorganisms.</title>
        <authorList>
            <person name="Diamond S."/>
            <person name="Andeer P.F."/>
            <person name="Li Z."/>
            <person name="Crits-Christoph A."/>
            <person name="Burstein D."/>
            <person name="Anantharaman K."/>
            <person name="Lane K.R."/>
            <person name="Thomas B.C."/>
            <person name="Pan C."/>
            <person name="Northen T.R."/>
            <person name="Banfield J.F."/>
        </authorList>
    </citation>
    <scope>NUCLEOTIDE SEQUENCE [LARGE SCALE GENOMIC DNA]</scope>
    <source>
        <strain evidence="2">WS_6</strain>
    </source>
</reference>
<evidence type="ECO:0000313" key="3">
    <source>
        <dbReference type="Proteomes" id="UP000316852"/>
    </source>
</evidence>
<protein>
    <submittedName>
        <fullName evidence="2">Uncharacterized protein</fullName>
    </submittedName>
</protein>